<reference evidence="5 6" key="1">
    <citation type="submission" date="2011-04" db="EMBL/GenBank/DDBJ databases">
        <title>The Genome Sequence of Clostridium citroniae WAL-19142.</title>
        <authorList>
            <consortium name="The Broad Institute Genome Sequencing Platform"/>
            <person name="Earl A."/>
            <person name="Ward D."/>
            <person name="Feldgarden M."/>
            <person name="Gevers D."/>
            <person name="Warren Y.A."/>
            <person name="Tyrrell K.L."/>
            <person name="Citron D.M."/>
            <person name="Goldstein E.J."/>
            <person name="Daigneault M."/>
            <person name="Allen-Vercoe E."/>
            <person name="Young S.K."/>
            <person name="Zeng Q."/>
            <person name="Gargeya S."/>
            <person name="Fitzgerald M."/>
            <person name="Haas B."/>
            <person name="Abouelleil A."/>
            <person name="Alvarado L."/>
            <person name="Arachchi H.M."/>
            <person name="Berlin A."/>
            <person name="Brown A."/>
            <person name="Chapman S.B."/>
            <person name="Chen Z."/>
            <person name="Dunbar C."/>
            <person name="Freedman E."/>
            <person name="Gearin G."/>
            <person name="Gellesch M."/>
            <person name="Goldberg J."/>
            <person name="Griggs A."/>
            <person name="Gujja S."/>
            <person name="Heilman E.R."/>
            <person name="Heiman D."/>
            <person name="Howarth C."/>
            <person name="Larson L."/>
            <person name="Lui A."/>
            <person name="MacDonald P.J."/>
            <person name="Mehta T."/>
            <person name="Montmayeur A."/>
            <person name="Murphy C."/>
            <person name="Neiman D."/>
            <person name="Pearson M."/>
            <person name="Priest M."/>
            <person name="Roberts A."/>
            <person name="Saif S."/>
            <person name="Shea T."/>
            <person name="Shenoy N."/>
            <person name="Sisk P."/>
            <person name="Stolte C."/>
            <person name="Sykes S."/>
            <person name="White J."/>
            <person name="Yandava C."/>
            <person name="Wortman J."/>
            <person name="Nusbaum C."/>
            <person name="Birren B."/>
        </authorList>
    </citation>
    <scope>NUCLEOTIDE SEQUENCE [LARGE SCALE GENOMIC DNA]</scope>
    <source>
        <strain evidence="5 6">WAL-19142</strain>
    </source>
</reference>
<dbReference type="SUPFAM" id="SSF46785">
    <property type="entry name" value="Winged helix' DNA-binding domain"/>
    <property type="match status" value="2"/>
</dbReference>
<gene>
    <name evidence="5" type="ORF">HMPREF9470_03605</name>
</gene>
<evidence type="ECO:0000259" key="4">
    <source>
        <dbReference type="PROSITE" id="PS50949"/>
    </source>
</evidence>
<dbReference type="SMART" id="SM00345">
    <property type="entry name" value="HTH_GNTR"/>
    <property type="match status" value="2"/>
</dbReference>
<dbReference type="GO" id="GO:0045892">
    <property type="term" value="P:negative regulation of DNA-templated transcription"/>
    <property type="evidence" value="ECO:0007669"/>
    <property type="project" value="TreeGrafter"/>
</dbReference>
<dbReference type="Gene3D" id="1.10.10.10">
    <property type="entry name" value="Winged helix-like DNA-binding domain superfamily/Winged helix DNA-binding domain"/>
    <property type="match status" value="2"/>
</dbReference>
<keyword evidence="1" id="KW-0805">Transcription regulation</keyword>
<evidence type="ECO:0000256" key="1">
    <source>
        <dbReference type="ARBA" id="ARBA00023015"/>
    </source>
</evidence>
<dbReference type="Proteomes" id="UP000037392">
    <property type="component" value="Unassembled WGS sequence"/>
</dbReference>
<dbReference type="GeneID" id="93162509"/>
<dbReference type="InterPro" id="IPR000524">
    <property type="entry name" value="Tscrpt_reg_HTH_GntR"/>
</dbReference>
<keyword evidence="3" id="KW-0804">Transcription</keyword>
<dbReference type="EMBL" id="ADLK01000028">
    <property type="protein sequence ID" value="KMW16952.1"/>
    <property type="molecule type" value="Genomic_DNA"/>
</dbReference>
<sequence length="460" mass="53011">MGTDCERYKIVYECYESRILFGFYAYDDLLPPVPTICNYFRMPMATVRFALARLEEAGYIQITDRKPARVVYKANLQKYRRNMAEYFVMRRDGIADLLASGGLMLSQLIESELGKWGEDNWNCLKDDLFHPHSGGVSAAVRFYALVFEGTGNHLLPNLYSEIIRYLGFPYLAEDDAPEQVKEAASREEALALFLKNFQADRDYAVAKLYDFINRAGEEFSLTEAEQIPFRWNVYRNRPQMRYTAASFIIQEIISGQYPVGSYLPSLPLLAQQHEVGINTVRRALEILNKMGVTETFHGKGTLACMKPAEIDFTDPDLSEGLHLFMESLQMLALTIQPVLLHVLDTSAPEQRKAHIQKYAYLRKKQESYRGIDVCMRFIEEVCPMAFIRECYRKIRELLAWGYPIAILRAKEEGRSIHEIYAGSMERIETYLEKGDDLAVSNEWKQVLEADVKAYVPRCFP</sequence>
<dbReference type="AlphaFoldDB" id="A0A0J9BVE2"/>
<comment type="caution">
    <text evidence="5">The sequence shown here is derived from an EMBL/GenBank/DDBJ whole genome shotgun (WGS) entry which is preliminary data.</text>
</comment>
<dbReference type="InterPro" id="IPR050679">
    <property type="entry name" value="Bact_HTH_transcr_reg"/>
</dbReference>
<name>A0A0J9BVE2_9FIRM</name>
<proteinExistence type="predicted"/>
<dbReference type="GO" id="GO:0003700">
    <property type="term" value="F:DNA-binding transcription factor activity"/>
    <property type="evidence" value="ECO:0007669"/>
    <property type="project" value="InterPro"/>
</dbReference>
<evidence type="ECO:0000256" key="3">
    <source>
        <dbReference type="ARBA" id="ARBA00023163"/>
    </source>
</evidence>
<evidence type="ECO:0000313" key="5">
    <source>
        <dbReference type="EMBL" id="KMW16952.1"/>
    </source>
</evidence>
<accession>A0A0J9BVE2</accession>
<dbReference type="PROSITE" id="PS50949">
    <property type="entry name" value="HTH_GNTR"/>
    <property type="match status" value="1"/>
</dbReference>
<dbReference type="PANTHER" id="PTHR44846">
    <property type="entry name" value="MANNOSYL-D-GLYCERATE TRANSPORT/METABOLISM SYSTEM REPRESSOR MNGR-RELATED"/>
    <property type="match status" value="1"/>
</dbReference>
<dbReference type="InterPro" id="IPR036388">
    <property type="entry name" value="WH-like_DNA-bd_sf"/>
</dbReference>
<dbReference type="PANTHER" id="PTHR44846:SF12">
    <property type="entry name" value="HTH-TYPE TRANSCRIPTIONAL REGULATOR TRER"/>
    <property type="match status" value="1"/>
</dbReference>
<feature type="domain" description="HTH gntR-type" evidence="4">
    <location>
        <begin position="238"/>
        <end position="306"/>
    </location>
</feature>
<organism evidence="5 6">
    <name type="scientific">[Clostridium] citroniae WAL-19142</name>
    <dbReference type="NCBI Taxonomy" id="742734"/>
    <lineage>
        <taxon>Bacteria</taxon>
        <taxon>Bacillati</taxon>
        <taxon>Bacillota</taxon>
        <taxon>Clostridia</taxon>
        <taxon>Lachnospirales</taxon>
        <taxon>Lachnospiraceae</taxon>
        <taxon>Enterocloster</taxon>
    </lineage>
</organism>
<keyword evidence="2" id="KW-0238">DNA-binding</keyword>
<protein>
    <recommendedName>
        <fullName evidence="4">HTH gntR-type domain-containing protein</fullName>
    </recommendedName>
</protein>
<dbReference type="OrthoDB" id="1654819at2"/>
<dbReference type="Pfam" id="PF00392">
    <property type="entry name" value="GntR"/>
    <property type="match status" value="1"/>
</dbReference>
<dbReference type="RefSeq" id="WP_048930410.1">
    <property type="nucleotide sequence ID" value="NZ_KQ235880.1"/>
</dbReference>
<evidence type="ECO:0000256" key="2">
    <source>
        <dbReference type="ARBA" id="ARBA00023125"/>
    </source>
</evidence>
<evidence type="ECO:0000313" key="6">
    <source>
        <dbReference type="Proteomes" id="UP000037392"/>
    </source>
</evidence>
<dbReference type="CDD" id="cd07377">
    <property type="entry name" value="WHTH_GntR"/>
    <property type="match status" value="1"/>
</dbReference>
<dbReference type="PATRIC" id="fig|742734.4.peg.3870"/>
<dbReference type="InterPro" id="IPR036390">
    <property type="entry name" value="WH_DNA-bd_sf"/>
</dbReference>
<dbReference type="GO" id="GO:0003677">
    <property type="term" value="F:DNA binding"/>
    <property type="evidence" value="ECO:0007669"/>
    <property type="project" value="UniProtKB-KW"/>
</dbReference>